<protein>
    <submittedName>
        <fullName evidence="2">Glyoxalase</fullName>
    </submittedName>
</protein>
<sequence>MTTAVPTFGSVVLDCADAPELAAFYAKLLDWPDADGDEQWRTLSNPAGGPKIEFQRVADFRAPDWPSPKKPQQFHLDLTVTDLAAAHERALHLGARLLDDSNDHDGKGFRVYADPAGHPFCLCAC</sequence>
<dbReference type="InterPro" id="IPR029068">
    <property type="entry name" value="Glyas_Bleomycin-R_OHBP_Dase"/>
</dbReference>
<dbReference type="PROSITE" id="PS51819">
    <property type="entry name" value="VOC"/>
    <property type="match status" value="1"/>
</dbReference>
<dbReference type="KEGG" id="aab:A4R43_32660"/>
<dbReference type="CDD" id="cd06587">
    <property type="entry name" value="VOC"/>
    <property type="match status" value="1"/>
</dbReference>
<dbReference type="InterPro" id="IPR041581">
    <property type="entry name" value="Glyoxalase_6"/>
</dbReference>
<reference evidence="2 3" key="1">
    <citation type="submission" date="2016-04" db="EMBL/GenBank/DDBJ databases">
        <title>Complete genome sequence and analysis of deep-sea sediment isolate, Amycolatopsis sp. WP1.</title>
        <authorList>
            <person name="Wang H."/>
            <person name="Chen S."/>
            <person name="Wu Q."/>
        </authorList>
    </citation>
    <scope>NUCLEOTIDE SEQUENCE [LARGE SCALE GENOMIC DNA]</scope>
    <source>
        <strain evidence="2 3">WP1</strain>
    </source>
</reference>
<dbReference type="Gene3D" id="3.10.180.10">
    <property type="entry name" value="2,3-Dihydroxybiphenyl 1,2-Dioxygenase, domain 1"/>
    <property type="match status" value="1"/>
</dbReference>
<dbReference type="PANTHER" id="PTHR35908">
    <property type="entry name" value="HYPOTHETICAL FUSION PROTEIN"/>
    <property type="match status" value="1"/>
</dbReference>
<evidence type="ECO:0000313" key="2">
    <source>
        <dbReference type="EMBL" id="AXB46610.1"/>
    </source>
</evidence>
<dbReference type="Proteomes" id="UP000250434">
    <property type="component" value="Chromosome"/>
</dbReference>
<dbReference type="EMBL" id="CP015163">
    <property type="protein sequence ID" value="AXB46610.1"/>
    <property type="molecule type" value="Genomic_DNA"/>
</dbReference>
<keyword evidence="3" id="KW-1185">Reference proteome</keyword>
<dbReference type="OrthoDB" id="1645442at2"/>
<evidence type="ECO:0000313" key="3">
    <source>
        <dbReference type="Proteomes" id="UP000250434"/>
    </source>
</evidence>
<dbReference type="Pfam" id="PF18029">
    <property type="entry name" value="Glyoxalase_6"/>
    <property type="match status" value="1"/>
</dbReference>
<dbReference type="SUPFAM" id="SSF54593">
    <property type="entry name" value="Glyoxalase/Bleomycin resistance protein/Dihydroxybiphenyl dioxygenase"/>
    <property type="match status" value="1"/>
</dbReference>
<dbReference type="RefSeq" id="WP_113695675.1">
    <property type="nucleotide sequence ID" value="NZ_CP015163.1"/>
</dbReference>
<dbReference type="AlphaFoldDB" id="A0A344LEY6"/>
<organism evidence="2 3">
    <name type="scientific">Amycolatopsis albispora</name>
    <dbReference type="NCBI Taxonomy" id="1804986"/>
    <lineage>
        <taxon>Bacteria</taxon>
        <taxon>Bacillati</taxon>
        <taxon>Actinomycetota</taxon>
        <taxon>Actinomycetes</taxon>
        <taxon>Pseudonocardiales</taxon>
        <taxon>Pseudonocardiaceae</taxon>
        <taxon>Amycolatopsis</taxon>
    </lineage>
</organism>
<feature type="domain" description="VOC" evidence="1">
    <location>
        <begin position="7"/>
        <end position="125"/>
    </location>
</feature>
<dbReference type="InterPro" id="IPR037523">
    <property type="entry name" value="VOC_core"/>
</dbReference>
<gene>
    <name evidence="2" type="ORF">A4R43_32660</name>
</gene>
<accession>A0A344LEY6</accession>
<proteinExistence type="predicted"/>
<evidence type="ECO:0000259" key="1">
    <source>
        <dbReference type="PROSITE" id="PS51819"/>
    </source>
</evidence>
<name>A0A344LEY6_9PSEU</name>
<dbReference type="PANTHER" id="PTHR35908:SF1">
    <property type="entry name" value="CONSERVED PROTEIN"/>
    <property type="match status" value="1"/>
</dbReference>